<dbReference type="Pfam" id="PF14539">
    <property type="entry name" value="DUF4442"/>
    <property type="match status" value="1"/>
</dbReference>
<dbReference type="STRING" id="2045.KR76_05225"/>
<proteinExistence type="predicted"/>
<dbReference type="Proteomes" id="UP000449906">
    <property type="component" value="Unassembled WGS sequence"/>
</dbReference>
<dbReference type="OrthoDB" id="3173842at2"/>
<dbReference type="InterPro" id="IPR029069">
    <property type="entry name" value="HotDog_dom_sf"/>
</dbReference>
<dbReference type="Gene3D" id="3.10.129.10">
    <property type="entry name" value="Hotdog Thioesterase"/>
    <property type="match status" value="1"/>
</dbReference>
<sequence>MTDLQQTTDDIRRIIPVLDAMQVEVVELERTSVAARIPAGPNVNHFGTAYAGSLFTVAEVLGGLLPRTSMAVEGGVPLVKSVTIDFLRPATTAVVARASITEDEIARVLAEYDERGKSDFELVAELTDEAGTVVARTRGLYQLRRF</sequence>
<dbReference type="InterPro" id="IPR027961">
    <property type="entry name" value="DUF4442"/>
</dbReference>
<dbReference type="AlphaFoldDB" id="A0A0A1DG47"/>
<dbReference type="EMBL" id="CP009896">
    <property type="protein sequence ID" value="AIY16306.1"/>
    <property type="molecule type" value="Genomic_DNA"/>
</dbReference>
<dbReference type="EMBL" id="WBVM01000003">
    <property type="protein sequence ID" value="KAB2808531.1"/>
    <property type="molecule type" value="Genomic_DNA"/>
</dbReference>
<reference evidence="1 3" key="1">
    <citation type="journal article" date="2015" name="Genome Announc.">
        <title>Complete Genome Sequence of Steroid-Transforming Nocardioides simplex VKM Ac-2033D.</title>
        <authorList>
            <person name="Shtratnikova V.Y."/>
            <person name="Schelkunov M.I."/>
            <person name="Pekov Y.A."/>
            <person name="Fokina V.V."/>
            <person name="Logacheva M.D."/>
            <person name="Sokolov S.L."/>
            <person name="Bragin E.Y."/>
            <person name="Ashapkin V.V."/>
            <person name="Donova M.V."/>
        </authorList>
    </citation>
    <scope>NUCLEOTIDE SEQUENCE [LARGE SCALE GENOMIC DNA]</scope>
    <source>
        <strain evidence="1 3">VKM Ac-2033D</strain>
    </source>
</reference>
<organism evidence="1 3">
    <name type="scientific">Nocardioides simplex</name>
    <name type="common">Arthrobacter simplex</name>
    <dbReference type="NCBI Taxonomy" id="2045"/>
    <lineage>
        <taxon>Bacteria</taxon>
        <taxon>Bacillati</taxon>
        <taxon>Actinomycetota</taxon>
        <taxon>Actinomycetes</taxon>
        <taxon>Propionibacteriales</taxon>
        <taxon>Nocardioidaceae</taxon>
        <taxon>Pimelobacter</taxon>
    </lineage>
</organism>
<dbReference type="HOGENOM" id="CLU_112070_1_1_11"/>
<name>A0A0A1DG47_NOCSI</name>
<keyword evidence="3" id="KW-1185">Reference proteome</keyword>
<protein>
    <submittedName>
        <fullName evidence="2">DUF4442 domain-containing protein</fullName>
    </submittedName>
</protein>
<dbReference type="RefSeq" id="WP_038677095.1">
    <property type="nucleotide sequence ID" value="NZ_BJMC01000003.1"/>
</dbReference>
<evidence type="ECO:0000313" key="4">
    <source>
        <dbReference type="Proteomes" id="UP000449906"/>
    </source>
</evidence>
<evidence type="ECO:0000313" key="2">
    <source>
        <dbReference type="EMBL" id="KAB2808531.1"/>
    </source>
</evidence>
<dbReference type="Proteomes" id="UP000030300">
    <property type="component" value="Chromosome"/>
</dbReference>
<gene>
    <name evidence="2" type="ORF">F9L07_23870</name>
    <name evidence="1" type="ORF">KR76_05225</name>
</gene>
<dbReference type="SUPFAM" id="SSF54637">
    <property type="entry name" value="Thioesterase/thiol ester dehydrase-isomerase"/>
    <property type="match status" value="1"/>
</dbReference>
<dbReference type="KEGG" id="psim:KR76_05225"/>
<dbReference type="eggNOG" id="COG2050">
    <property type="taxonomic scope" value="Bacteria"/>
</dbReference>
<evidence type="ECO:0000313" key="1">
    <source>
        <dbReference type="EMBL" id="AIY16306.1"/>
    </source>
</evidence>
<dbReference type="CDD" id="cd03443">
    <property type="entry name" value="PaaI_thioesterase"/>
    <property type="match status" value="1"/>
</dbReference>
<evidence type="ECO:0000313" key="3">
    <source>
        <dbReference type="Proteomes" id="UP000030300"/>
    </source>
</evidence>
<reference evidence="2 4" key="2">
    <citation type="submission" date="2019-09" db="EMBL/GenBank/DDBJ databases">
        <title>Pimelobacter sp. isolated from Paulinella.</title>
        <authorList>
            <person name="Jeong S.E."/>
        </authorList>
    </citation>
    <scope>NUCLEOTIDE SEQUENCE [LARGE SCALE GENOMIC DNA]</scope>
    <source>
        <strain evidence="2 4">Pch-N</strain>
    </source>
</reference>
<accession>A0A0A1DG47</accession>
<dbReference type="GeneID" id="96608349"/>